<dbReference type="PANTHER" id="PTHR46331:SF2">
    <property type="entry name" value="VALACYCLOVIR HYDROLASE"/>
    <property type="match status" value="1"/>
</dbReference>
<dbReference type="Gene3D" id="3.40.50.1820">
    <property type="entry name" value="alpha/beta hydrolase"/>
    <property type="match status" value="1"/>
</dbReference>
<organism evidence="2 3">
    <name type="scientific">Niabella soli DSM 19437</name>
    <dbReference type="NCBI Taxonomy" id="929713"/>
    <lineage>
        <taxon>Bacteria</taxon>
        <taxon>Pseudomonadati</taxon>
        <taxon>Bacteroidota</taxon>
        <taxon>Chitinophagia</taxon>
        <taxon>Chitinophagales</taxon>
        <taxon>Chitinophagaceae</taxon>
        <taxon>Niabella</taxon>
    </lineage>
</organism>
<dbReference type="InterPro" id="IPR029058">
    <property type="entry name" value="AB_hydrolase_fold"/>
</dbReference>
<dbReference type="InterPro" id="IPR000073">
    <property type="entry name" value="AB_hydrolase_1"/>
</dbReference>
<dbReference type="Pfam" id="PF00561">
    <property type="entry name" value="Abhydrolase_1"/>
    <property type="match status" value="1"/>
</dbReference>
<feature type="domain" description="AB hydrolase-1" evidence="1">
    <location>
        <begin position="31"/>
        <end position="148"/>
    </location>
</feature>
<evidence type="ECO:0000259" key="1">
    <source>
        <dbReference type="Pfam" id="PF00561"/>
    </source>
</evidence>
<dbReference type="EMBL" id="CP007035">
    <property type="protein sequence ID" value="AHF15463.1"/>
    <property type="molecule type" value="Genomic_DNA"/>
</dbReference>
<keyword evidence="3" id="KW-1185">Reference proteome</keyword>
<dbReference type="KEGG" id="nso:NIASO_10490"/>
<dbReference type="eggNOG" id="COG0596">
    <property type="taxonomic scope" value="Bacteria"/>
</dbReference>
<reference evidence="2 3" key="1">
    <citation type="submission" date="2013-12" db="EMBL/GenBank/DDBJ databases">
        <authorList>
            <consortium name="DOE Joint Genome Institute"/>
            <person name="Eisen J."/>
            <person name="Huntemann M."/>
            <person name="Han J."/>
            <person name="Chen A."/>
            <person name="Kyrpides N."/>
            <person name="Mavromatis K."/>
            <person name="Markowitz V."/>
            <person name="Palaniappan K."/>
            <person name="Ivanova N."/>
            <person name="Schaumberg A."/>
            <person name="Pati A."/>
            <person name="Liolios K."/>
            <person name="Nordberg H.P."/>
            <person name="Cantor M.N."/>
            <person name="Hua S.X."/>
            <person name="Woyke T."/>
        </authorList>
    </citation>
    <scope>NUCLEOTIDE SEQUENCE [LARGE SCALE GENOMIC DNA]</scope>
    <source>
        <strain evidence="3">DSM 19437</strain>
    </source>
</reference>
<accession>W0F0V3</accession>
<dbReference type="OrthoDB" id="2247630at2"/>
<protein>
    <submittedName>
        <fullName evidence="2">Alpha/beta hydrolase</fullName>
    </submittedName>
</protein>
<dbReference type="GO" id="GO:0017171">
    <property type="term" value="F:serine hydrolase activity"/>
    <property type="evidence" value="ECO:0007669"/>
    <property type="project" value="TreeGrafter"/>
</dbReference>
<proteinExistence type="predicted"/>
<dbReference type="AlphaFoldDB" id="W0F0V3"/>
<name>W0F0V3_9BACT</name>
<evidence type="ECO:0000313" key="3">
    <source>
        <dbReference type="Proteomes" id="UP000003586"/>
    </source>
</evidence>
<dbReference type="STRING" id="929713.NIASO_10490"/>
<dbReference type="PANTHER" id="PTHR46331">
    <property type="entry name" value="VALACYCLOVIR HYDROLASE"/>
    <property type="match status" value="1"/>
</dbReference>
<evidence type="ECO:0000313" key="2">
    <source>
        <dbReference type="EMBL" id="AHF15463.1"/>
    </source>
</evidence>
<dbReference type="RefSeq" id="WP_008585380.1">
    <property type="nucleotide sequence ID" value="NZ_CP007035.1"/>
</dbReference>
<gene>
    <name evidence="2" type="ORF">NIASO_10490</name>
</gene>
<keyword evidence="2" id="KW-0378">Hydrolase</keyword>
<dbReference type="SUPFAM" id="SSF53474">
    <property type="entry name" value="alpha/beta-Hydrolases"/>
    <property type="match status" value="1"/>
</dbReference>
<dbReference type="HOGENOM" id="CLU_020336_50_5_10"/>
<sequence length="262" mass="28669">MNERQPAASGYAAVNGINMYYEIYGKGGVNLLLVHGGGSTIETTFGRLIPLLADHLKIIAVELQGHGRTNDREGPESFEQDAEDCIALLQQIGIAKTAVLGFSNGGNTAMQMAHKQPALIDKLILASTFYKREGLPQGFFDGMAQATIEVMPQALKDGFLKWTPDEQKLQTMFEKDRSRMLHFEDWENSILTSITMPTLIVNGDQDVITTAHSVQMQQLVKGSRLLILPSVHGSYMGAAESPPDKGYVLSYFAAMVNDFLAG</sequence>
<dbReference type="Proteomes" id="UP000003586">
    <property type="component" value="Chromosome"/>
</dbReference>